<evidence type="ECO:0000313" key="3">
    <source>
        <dbReference type="EMBL" id="VEN34020.1"/>
    </source>
</evidence>
<proteinExistence type="predicted"/>
<sequence>MTEPEDPVLSVKRIKQLENKNLKLRKLLDAAIEVINDDTAKDSKPKNVLGEASNLEEEKNQENGAANRLEKEQVQLRIKLNEVLTTLGKDPSHCQGTSTEDQLREALRKLEAEKQSLMKKIKGIEDNQSILSQESFILQEKLSQLESKQELLTKSRQSIDSRSLASHDAILSNFKNIEKTYKIYINTLEEHETLESKVAQLENWKEEMMATVKKTNSNETKNQVEINKKIISSNTNLINKIKDVQSKLKTSLGTNCNLIKSLDEPRDSVDIDVQISEMECQKEALYDQLEQSLEHSSREISDLSEQLSDPEIRKLVHEIEIQKTVLLYNLRMLKLKDSVKEYEQSDECTAENVPTASELDVRAGSMFLDKDDQQIFPAAALPESAALSDEQLHLQSEIERLVNERAALMERLHCISEISARRFEEQQQNQQILTERLHDTFMKEQSSDDLMKGTQGFDDATNQMFADEDARLEQRIRELEIENERIRKELDSLTDQIQEQRDICRVPGQELQEKIKELESPDS</sequence>
<dbReference type="AlphaFoldDB" id="A0A653BEL5"/>
<protein>
    <submittedName>
        <fullName evidence="3">Uncharacterized protein</fullName>
    </submittedName>
</protein>
<dbReference type="Proteomes" id="UP000410492">
    <property type="component" value="Unassembled WGS sequence"/>
</dbReference>
<keyword evidence="1" id="KW-0175">Coiled coil</keyword>
<feature type="region of interest" description="Disordered" evidence="2">
    <location>
        <begin position="36"/>
        <end position="70"/>
    </location>
</feature>
<feature type="coiled-coil region" evidence="1">
    <location>
        <begin position="275"/>
        <end position="306"/>
    </location>
</feature>
<keyword evidence="4" id="KW-1185">Reference proteome</keyword>
<feature type="coiled-coil region" evidence="1">
    <location>
        <begin position="462"/>
        <end position="503"/>
    </location>
</feature>
<evidence type="ECO:0000256" key="2">
    <source>
        <dbReference type="SAM" id="MobiDB-lite"/>
    </source>
</evidence>
<accession>A0A653BEL5</accession>
<dbReference type="OrthoDB" id="6761273at2759"/>
<name>A0A653BEL5_CALMS</name>
<reference evidence="3 4" key="1">
    <citation type="submission" date="2019-01" db="EMBL/GenBank/DDBJ databases">
        <authorList>
            <person name="Sayadi A."/>
        </authorList>
    </citation>
    <scope>NUCLEOTIDE SEQUENCE [LARGE SCALE GENOMIC DNA]</scope>
</reference>
<evidence type="ECO:0000256" key="1">
    <source>
        <dbReference type="SAM" id="Coils"/>
    </source>
</evidence>
<evidence type="ECO:0000313" key="4">
    <source>
        <dbReference type="Proteomes" id="UP000410492"/>
    </source>
</evidence>
<organism evidence="3 4">
    <name type="scientific">Callosobruchus maculatus</name>
    <name type="common">Southern cowpea weevil</name>
    <name type="synonym">Pulse bruchid</name>
    <dbReference type="NCBI Taxonomy" id="64391"/>
    <lineage>
        <taxon>Eukaryota</taxon>
        <taxon>Metazoa</taxon>
        <taxon>Ecdysozoa</taxon>
        <taxon>Arthropoda</taxon>
        <taxon>Hexapoda</taxon>
        <taxon>Insecta</taxon>
        <taxon>Pterygota</taxon>
        <taxon>Neoptera</taxon>
        <taxon>Endopterygota</taxon>
        <taxon>Coleoptera</taxon>
        <taxon>Polyphaga</taxon>
        <taxon>Cucujiformia</taxon>
        <taxon>Chrysomeloidea</taxon>
        <taxon>Chrysomelidae</taxon>
        <taxon>Bruchinae</taxon>
        <taxon>Bruchini</taxon>
        <taxon>Callosobruchus</taxon>
    </lineage>
</organism>
<dbReference type="EMBL" id="CAACVG010000387">
    <property type="protein sequence ID" value="VEN34020.1"/>
    <property type="molecule type" value="Genomic_DNA"/>
</dbReference>
<gene>
    <name evidence="3" type="ORF">CALMAC_LOCUS361</name>
</gene>